<evidence type="ECO:0000256" key="17">
    <source>
        <dbReference type="RuleBase" id="RU004070"/>
    </source>
</evidence>
<dbReference type="PANTHER" id="PTHR11630:SF47">
    <property type="entry name" value="DNA HELICASE MCM8"/>
    <property type="match status" value="1"/>
</dbReference>
<evidence type="ECO:0000313" key="20">
    <source>
        <dbReference type="Proteomes" id="UP000694397"/>
    </source>
</evidence>
<keyword evidence="8" id="KW-0347">Helicase</keyword>
<evidence type="ECO:0000256" key="3">
    <source>
        <dbReference type="ARBA" id="ARBA00012551"/>
    </source>
</evidence>
<dbReference type="GO" id="GO:0003697">
    <property type="term" value="F:single-stranded DNA binding"/>
    <property type="evidence" value="ECO:0007669"/>
    <property type="project" value="TreeGrafter"/>
</dbReference>
<dbReference type="Pfam" id="PF17207">
    <property type="entry name" value="MCM_OB"/>
    <property type="match status" value="1"/>
</dbReference>
<keyword evidence="13" id="KW-0131">Cell cycle</keyword>
<dbReference type="GO" id="GO:0005634">
    <property type="term" value="C:nucleus"/>
    <property type="evidence" value="ECO:0007669"/>
    <property type="project" value="UniProtKB-SubCell"/>
</dbReference>
<dbReference type="GO" id="GO:0005524">
    <property type="term" value="F:ATP binding"/>
    <property type="evidence" value="ECO:0007669"/>
    <property type="project" value="UniProtKB-KW"/>
</dbReference>
<evidence type="ECO:0000256" key="8">
    <source>
        <dbReference type="ARBA" id="ARBA00022806"/>
    </source>
</evidence>
<dbReference type="GO" id="GO:0016787">
    <property type="term" value="F:hydrolase activity"/>
    <property type="evidence" value="ECO:0007669"/>
    <property type="project" value="UniProtKB-KW"/>
</dbReference>
<dbReference type="Pfam" id="PF00493">
    <property type="entry name" value="MCM"/>
    <property type="match status" value="1"/>
</dbReference>
<dbReference type="PANTHER" id="PTHR11630">
    <property type="entry name" value="DNA REPLICATION LICENSING FACTOR MCM FAMILY MEMBER"/>
    <property type="match status" value="1"/>
</dbReference>
<dbReference type="PROSITE" id="PS50051">
    <property type="entry name" value="MCM_2"/>
    <property type="match status" value="1"/>
</dbReference>
<dbReference type="Gene3D" id="2.40.50.140">
    <property type="entry name" value="Nucleic acid-binding proteins"/>
    <property type="match status" value="1"/>
</dbReference>
<dbReference type="SMART" id="SM00350">
    <property type="entry name" value="MCM"/>
    <property type="match status" value="1"/>
</dbReference>
<dbReference type="Proteomes" id="UP000694397">
    <property type="component" value="Chromosome 15"/>
</dbReference>
<dbReference type="PRINTS" id="PR01657">
    <property type="entry name" value="MCMFAMILY"/>
</dbReference>
<dbReference type="GO" id="GO:0017116">
    <property type="term" value="F:single-stranded DNA helicase activity"/>
    <property type="evidence" value="ECO:0007669"/>
    <property type="project" value="TreeGrafter"/>
</dbReference>
<evidence type="ECO:0000259" key="18">
    <source>
        <dbReference type="PROSITE" id="PS50051"/>
    </source>
</evidence>
<dbReference type="GO" id="GO:0097362">
    <property type="term" value="C:MCM8-MCM9 complex"/>
    <property type="evidence" value="ECO:0007669"/>
    <property type="project" value="UniProtKB-ARBA"/>
</dbReference>
<keyword evidence="5 17" id="KW-0547">Nucleotide-binding</keyword>
<evidence type="ECO:0000256" key="4">
    <source>
        <dbReference type="ARBA" id="ARBA00022705"/>
    </source>
</evidence>
<dbReference type="InterPro" id="IPR001208">
    <property type="entry name" value="MCM_dom"/>
</dbReference>
<keyword evidence="10 17" id="KW-0238">DNA-binding</keyword>
<keyword evidence="6" id="KW-0227">DNA damage</keyword>
<dbReference type="FunFam" id="2.40.50.140:FF:000487">
    <property type="entry name" value="Minichromosome maintenance 8 homologous recombination repair factor"/>
    <property type="match status" value="1"/>
</dbReference>
<dbReference type="EC" id="3.6.4.12" evidence="3"/>
<dbReference type="SUPFAM" id="SSF50249">
    <property type="entry name" value="Nucleic acid-binding proteins"/>
    <property type="match status" value="1"/>
</dbReference>
<evidence type="ECO:0000256" key="15">
    <source>
        <dbReference type="ARBA" id="ARBA00042306"/>
    </source>
</evidence>
<dbReference type="InterPro" id="IPR058767">
    <property type="entry name" value="MCM8_N"/>
</dbReference>
<dbReference type="Gene3D" id="3.40.50.300">
    <property type="entry name" value="P-loop containing nucleotide triphosphate hydrolases"/>
    <property type="match status" value="1"/>
</dbReference>
<dbReference type="Pfam" id="PF26065">
    <property type="entry name" value="MCM8_N"/>
    <property type="match status" value="1"/>
</dbReference>
<dbReference type="AlphaFoldDB" id="A0A8C9S1M4"/>
<dbReference type="InterPro" id="IPR027417">
    <property type="entry name" value="P-loop_NTPase"/>
</dbReference>
<evidence type="ECO:0000256" key="11">
    <source>
        <dbReference type="ARBA" id="ARBA00023204"/>
    </source>
</evidence>
<evidence type="ECO:0000256" key="14">
    <source>
        <dbReference type="ARBA" id="ARBA00041084"/>
    </source>
</evidence>
<dbReference type="InterPro" id="IPR033762">
    <property type="entry name" value="MCM_OB"/>
</dbReference>
<gene>
    <name evidence="19" type="primary">MCM8</name>
    <name evidence="19" type="synonym">mcm8</name>
</gene>
<keyword evidence="4" id="KW-0235">DNA replication</keyword>
<evidence type="ECO:0000256" key="5">
    <source>
        <dbReference type="ARBA" id="ARBA00022741"/>
    </source>
</evidence>
<organism evidence="19 20">
    <name type="scientific">Scleropages formosus</name>
    <name type="common">Asian bonytongue</name>
    <name type="synonym">Osteoglossum formosum</name>
    <dbReference type="NCBI Taxonomy" id="113540"/>
    <lineage>
        <taxon>Eukaryota</taxon>
        <taxon>Metazoa</taxon>
        <taxon>Chordata</taxon>
        <taxon>Craniata</taxon>
        <taxon>Vertebrata</taxon>
        <taxon>Euteleostomi</taxon>
        <taxon>Actinopterygii</taxon>
        <taxon>Neopterygii</taxon>
        <taxon>Teleostei</taxon>
        <taxon>Osteoglossocephala</taxon>
        <taxon>Osteoglossomorpha</taxon>
        <taxon>Osteoglossiformes</taxon>
        <taxon>Osteoglossidae</taxon>
        <taxon>Scleropages</taxon>
    </lineage>
</organism>
<dbReference type="GO" id="GO:0000724">
    <property type="term" value="P:double-strand break repair via homologous recombination"/>
    <property type="evidence" value="ECO:0007669"/>
    <property type="project" value="TreeGrafter"/>
</dbReference>
<comment type="subcellular location">
    <subcellularLocation>
        <location evidence="1">Nucleus</location>
    </subcellularLocation>
</comment>
<evidence type="ECO:0000256" key="10">
    <source>
        <dbReference type="ARBA" id="ARBA00023125"/>
    </source>
</evidence>
<dbReference type="GeneTree" id="ENSGT01150000286951"/>
<evidence type="ECO:0000256" key="6">
    <source>
        <dbReference type="ARBA" id="ARBA00022763"/>
    </source>
</evidence>
<accession>A0A8C9S1M4</accession>
<evidence type="ECO:0000256" key="13">
    <source>
        <dbReference type="ARBA" id="ARBA00023306"/>
    </source>
</evidence>
<keyword evidence="20" id="KW-1185">Reference proteome</keyword>
<evidence type="ECO:0000313" key="19">
    <source>
        <dbReference type="Ensembl" id="ENSSFOP00015024403.2"/>
    </source>
</evidence>
<feature type="domain" description="MCM C-terminal AAA(+) ATPase" evidence="18">
    <location>
        <begin position="378"/>
        <end position="518"/>
    </location>
</feature>
<keyword evidence="7" id="KW-0378">Hydrolase</keyword>
<dbReference type="GO" id="GO:0006260">
    <property type="term" value="P:DNA replication"/>
    <property type="evidence" value="ECO:0007669"/>
    <property type="project" value="UniProtKB-KW"/>
</dbReference>
<dbReference type="PROSITE" id="PS00847">
    <property type="entry name" value="MCM_1"/>
    <property type="match status" value="1"/>
</dbReference>
<dbReference type="InterPro" id="IPR041562">
    <property type="entry name" value="MCM_lid"/>
</dbReference>
<dbReference type="OrthoDB" id="422555at2759"/>
<evidence type="ECO:0000256" key="1">
    <source>
        <dbReference type="ARBA" id="ARBA00004123"/>
    </source>
</evidence>
<dbReference type="InterPro" id="IPR031327">
    <property type="entry name" value="MCM"/>
</dbReference>
<dbReference type="Ensembl" id="ENSSFOT00015024669.2">
    <property type="protein sequence ID" value="ENSSFOP00015024403.2"/>
    <property type="gene ID" value="ENSSFOG00015015633.2"/>
</dbReference>
<dbReference type="Pfam" id="PF17855">
    <property type="entry name" value="MCM_lid"/>
    <property type="match status" value="1"/>
</dbReference>
<reference evidence="19" key="3">
    <citation type="submission" date="2025-09" db="UniProtKB">
        <authorList>
            <consortium name="Ensembl"/>
        </authorList>
    </citation>
    <scope>IDENTIFICATION</scope>
</reference>
<dbReference type="Gene3D" id="2.20.28.10">
    <property type="match status" value="1"/>
</dbReference>
<dbReference type="FunFam" id="2.20.28.10:FF:000007">
    <property type="entry name" value="DNA helicase MCM8 isoform X1"/>
    <property type="match status" value="1"/>
</dbReference>
<name>A0A8C9S1M4_SCLFO</name>
<proteinExistence type="inferred from homology"/>
<keyword evidence="12" id="KW-0539">Nucleus</keyword>
<evidence type="ECO:0000256" key="9">
    <source>
        <dbReference type="ARBA" id="ARBA00022840"/>
    </source>
</evidence>
<evidence type="ECO:0000256" key="7">
    <source>
        <dbReference type="ARBA" id="ARBA00022801"/>
    </source>
</evidence>
<protein>
    <recommendedName>
        <fullName evidence="14">DNA helicase MCM8</fullName>
        <ecNumber evidence="3">3.6.4.12</ecNumber>
    </recommendedName>
    <alternativeName>
        <fullName evidence="15">Minichromosome maintenance 8</fullName>
    </alternativeName>
</protein>
<comment type="catalytic activity">
    <reaction evidence="16">
        <text>ATP + H2O = ADP + phosphate + H(+)</text>
        <dbReference type="Rhea" id="RHEA:13065"/>
        <dbReference type="ChEBI" id="CHEBI:15377"/>
        <dbReference type="ChEBI" id="CHEBI:15378"/>
        <dbReference type="ChEBI" id="CHEBI:30616"/>
        <dbReference type="ChEBI" id="CHEBI:43474"/>
        <dbReference type="ChEBI" id="CHEBI:456216"/>
        <dbReference type="EC" id="3.6.4.12"/>
    </reaction>
</comment>
<dbReference type="InterPro" id="IPR018525">
    <property type="entry name" value="MCM_CS"/>
</dbReference>
<dbReference type="InterPro" id="IPR012340">
    <property type="entry name" value="NA-bd_OB-fold"/>
</dbReference>
<reference evidence="19" key="2">
    <citation type="submission" date="2025-08" db="UniProtKB">
        <authorList>
            <consortium name="Ensembl"/>
        </authorList>
    </citation>
    <scope>IDENTIFICATION</scope>
</reference>
<dbReference type="SUPFAM" id="SSF52540">
    <property type="entry name" value="P-loop containing nucleoside triphosphate hydrolases"/>
    <property type="match status" value="1"/>
</dbReference>
<sequence length="649" mass="72152">MNLFLTFSSLQVFGSQQLHVTQGTPTERCQYRGWRLYFSEGFTRSSPYVQKIQAFEQYFSSRIDLYDKDEIERKGSILVDYKDLIEDQQLSKALPDLKSELRDMPEKILDCMGLAIHQVLTMDLEKHAAKLQEQEGLPSGATAIVNIPYINARVYNFEPLTPLKMLRANLYGKYVAIRGTVVRVSNIKPLCVKMAFVCNSCGDTQSLHLPDGKFTTPTKCLQAQCRSRSFTPCRSSPLTLTVDWQTIKVQELILDDQREAGRIPRTIECELTQDLVDSSVPGDMVTITGVVKVSNEEGNSRNKKDKCMFLLYIKANSLSNSKGQKSKERVEQEGHGASVEFSLKDLYAIQEIQAQEDLLKLIVNSLCPTIYGHLALCNIAPRGIYVCGNTTTTSGLTVTLSRDSSSGDYALEAGALVLGDQGICCIDEFDKMGSQHQALLEAMEQQSISLAKAGIVCSLPARTSIVAAANPVGGHYNKGKTVSENLKIGSALLSRFDLVFILLDTPNEDHDHMLSDHVIAMRTGNNGIRSGATVTRDATHESNISLLEMVADKPLSERLKVTSGETLDLIPHQLLRKYVGYARHYVHPKLSADAAQVLQEFYLELRKQNQSANSTPITTRQLESLILYWTPTWMNLDGWILNAHSLALG</sequence>
<evidence type="ECO:0000256" key="2">
    <source>
        <dbReference type="ARBA" id="ARBA00008010"/>
    </source>
</evidence>
<evidence type="ECO:0000256" key="16">
    <source>
        <dbReference type="ARBA" id="ARBA00047995"/>
    </source>
</evidence>
<keyword evidence="9 17" id="KW-0067">ATP-binding</keyword>
<keyword evidence="11" id="KW-0234">DNA repair</keyword>
<comment type="similarity">
    <text evidence="2 17">Belongs to the MCM family.</text>
</comment>
<evidence type="ECO:0000256" key="12">
    <source>
        <dbReference type="ARBA" id="ARBA00023242"/>
    </source>
</evidence>
<reference evidence="19 20" key="1">
    <citation type="submission" date="2019-04" db="EMBL/GenBank/DDBJ databases">
        <authorList>
            <consortium name="Wellcome Sanger Institute Data Sharing"/>
        </authorList>
    </citation>
    <scope>NUCLEOTIDE SEQUENCE [LARGE SCALE GENOMIC DNA]</scope>
</reference>